<evidence type="ECO:0000313" key="4">
    <source>
        <dbReference type="EMBL" id="GJE59552.1"/>
    </source>
</evidence>
<feature type="domain" description="DUF4139" evidence="2">
    <location>
        <begin position="220"/>
        <end position="552"/>
    </location>
</feature>
<feature type="region of interest" description="Disordered" evidence="1">
    <location>
        <begin position="321"/>
        <end position="341"/>
    </location>
</feature>
<dbReference type="InterPro" id="IPR011935">
    <property type="entry name" value="CHP02231"/>
</dbReference>
<name>A0ABQ4TXI6_9HYPH</name>
<dbReference type="RefSeq" id="WP_238182128.1">
    <property type="nucleotide sequence ID" value="NZ_BPRB01000084.1"/>
</dbReference>
<sequence>MRPCLACILIVALPQTLRAEDIGPASRIERVTVYRDAALVTRTAPLDLPEGASRVTLRGLPAALDPASVQVSAQADGALTIGAVDVRLVPGEAKVVLDPALQETIDALKDERDGVAARVQALDAKRTAIELYAKAAPGSLGVEGKPFDVAQWQGAWDAIGSGLAGTLQELGQARKRHLDLDARITAAERARPRTVQPGAPQHEISLALQAGAALHGTVVVSYRVAGATWQPAYEARLGTEAGKTTLDLLRRAQVSQRTGEDWNNVELSVSTLTLNRSGAAPELAPLQVSFFEPPSPDLPGPEARSKTRALAIPAPAARRAFEDSAREKADSDGAVPRPAPQEAEVQKATIETAGYQVSYRVPGRIDLAQAGLSKTFALASRRVQPALSVVATPELDQTAYFRASFPLDDEAPLLPGDVSLYRDNVFVGRTPLKLTVPGESVDLGFGIDDRVKITRVPLRRRENEPTWFGQTKTDLREFKTTVRNLHAEPIRIAVSDRIPFSENSTLVVEQLRETTAPTEKQPNDRRGVLVWSYDYRPGEQREIRLSYRLKWPSERDVVFSPRP</sequence>
<reference evidence="4" key="1">
    <citation type="journal article" date="2021" name="Front. Microbiol.">
        <title>Comprehensive Comparative Genomics and Phenotyping of Methylobacterium Species.</title>
        <authorList>
            <person name="Alessa O."/>
            <person name="Ogura Y."/>
            <person name="Fujitani Y."/>
            <person name="Takami H."/>
            <person name="Hayashi T."/>
            <person name="Sahin N."/>
            <person name="Tani A."/>
        </authorList>
    </citation>
    <scope>NUCLEOTIDE SEQUENCE</scope>
    <source>
        <strain evidence="4">DSM 23632</strain>
    </source>
</reference>
<evidence type="ECO:0000259" key="2">
    <source>
        <dbReference type="Pfam" id="PF13598"/>
    </source>
</evidence>
<proteinExistence type="predicted"/>
<accession>A0ABQ4TXI6</accession>
<dbReference type="InterPro" id="IPR037291">
    <property type="entry name" value="DUF4139"/>
</dbReference>
<dbReference type="Proteomes" id="UP001055057">
    <property type="component" value="Unassembled WGS sequence"/>
</dbReference>
<evidence type="ECO:0000313" key="5">
    <source>
        <dbReference type="Proteomes" id="UP001055057"/>
    </source>
</evidence>
<protein>
    <recommendedName>
        <fullName evidence="6">Mucoidy inhibitor MuiA family protein</fullName>
    </recommendedName>
</protein>
<evidence type="ECO:0008006" key="6">
    <source>
        <dbReference type="Google" id="ProtNLM"/>
    </source>
</evidence>
<evidence type="ECO:0000256" key="1">
    <source>
        <dbReference type="SAM" id="MobiDB-lite"/>
    </source>
</evidence>
<dbReference type="Pfam" id="PF13598">
    <property type="entry name" value="DUF4139"/>
    <property type="match status" value="1"/>
</dbReference>
<dbReference type="PANTHER" id="PTHR31005:SF8">
    <property type="entry name" value="DUF4139 DOMAIN-CONTAINING PROTEIN"/>
    <property type="match status" value="1"/>
</dbReference>
<feature type="compositionally biased region" description="Basic and acidic residues" evidence="1">
    <location>
        <begin position="321"/>
        <end position="331"/>
    </location>
</feature>
<dbReference type="EMBL" id="BPRB01000084">
    <property type="protein sequence ID" value="GJE59552.1"/>
    <property type="molecule type" value="Genomic_DNA"/>
</dbReference>
<evidence type="ECO:0000259" key="3">
    <source>
        <dbReference type="Pfam" id="PF13600"/>
    </source>
</evidence>
<dbReference type="PANTHER" id="PTHR31005">
    <property type="entry name" value="DUF4139 DOMAIN-CONTAINING PROTEIN"/>
    <property type="match status" value="1"/>
</dbReference>
<keyword evidence="5" id="KW-1185">Reference proteome</keyword>
<organism evidence="4 5">
    <name type="scientific">Methylobacterium trifolii</name>
    <dbReference type="NCBI Taxonomy" id="1003092"/>
    <lineage>
        <taxon>Bacteria</taxon>
        <taxon>Pseudomonadati</taxon>
        <taxon>Pseudomonadota</taxon>
        <taxon>Alphaproteobacteria</taxon>
        <taxon>Hyphomicrobiales</taxon>
        <taxon>Methylobacteriaceae</taxon>
        <taxon>Methylobacterium</taxon>
    </lineage>
</organism>
<dbReference type="InterPro" id="IPR025554">
    <property type="entry name" value="DUF4140"/>
</dbReference>
<gene>
    <name evidence="4" type="ORF">MPOCJGCO_1648</name>
</gene>
<reference evidence="4" key="2">
    <citation type="submission" date="2021-08" db="EMBL/GenBank/DDBJ databases">
        <authorList>
            <person name="Tani A."/>
            <person name="Ola A."/>
            <person name="Ogura Y."/>
            <person name="Katsura K."/>
            <person name="Hayashi T."/>
        </authorList>
    </citation>
    <scope>NUCLEOTIDE SEQUENCE</scope>
    <source>
        <strain evidence="4">DSM 23632</strain>
    </source>
</reference>
<comment type="caution">
    <text evidence="4">The sequence shown here is derived from an EMBL/GenBank/DDBJ whole genome shotgun (WGS) entry which is preliminary data.</text>
</comment>
<feature type="domain" description="DUF4140" evidence="3">
    <location>
        <begin position="31"/>
        <end position="127"/>
    </location>
</feature>
<dbReference type="Pfam" id="PF13600">
    <property type="entry name" value="DUF4140"/>
    <property type="match status" value="1"/>
</dbReference>
<dbReference type="NCBIfam" id="TIGR02231">
    <property type="entry name" value="mucoidy inhibitor MuiA family protein"/>
    <property type="match status" value="1"/>
</dbReference>